<comment type="subcellular location">
    <subcellularLocation>
        <location evidence="5">Cell membrane</location>
        <topology evidence="5">Multi-pass membrane protein</topology>
    </subcellularLocation>
    <subcellularLocation>
        <location evidence="1">Endomembrane system</location>
        <topology evidence="1">Multi-pass membrane protein</topology>
    </subcellularLocation>
    <subcellularLocation>
        <location evidence="6">Membrane</location>
        <topology evidence="6">Multi-pass membrane protein</topology>
    </subcellularLocation>
</comment>
<sequence>MDLATLTSEYMLFSPEIVLALGAMALLMLGVYIKDHGKAAGLVAPLTAGLLVLAGIVAAFLVPGEGGQAFAGAFIFDPLALFSKIAIFGAAAIALLFAVPYLKAEKLARFEYFVLIALAALGMSMMVSANDLISMYMGVELQSLALYVMAAFNRDSLRASEAGLKYFVLGALSSGLLLYGASLVYGFTGATGFNEIAQAASSGEVNLGLLFGLVFVICGLAFKVSAAPFHMWTPDVYEGSPTPVTAFFATAPKFAAIVLLARVLYEPFGAMTDQWQQVITAIAIASMAVGAFGALTQQNIKRLMAYSSIGNMGYALVAIASGTQTGLWALLAFMILYMIGLVAAFGVVLSMRTSEGMVEQVDDLAGLAQSRPGLAWTMTGAMFSIGGLPFLVGFFGKLFILYAALDAGLVILPIALVLFSVVAAAYYLRIVRVMWFSEPVVNIIGPPGTTGVITNVAGIATAALVIIAPVIFLLARGAGMGPF</sequence>
<comment type="function">
    <text evidence="5">NDH-1 shuttles electrons from NADH, via FMN and iron-sulfur (Fe-S) centers, to quinones in the respiratory chain. The immediate electron acceptor for the enzyme in this species is believed to be ubiquinone. Couples the redox reaction to proton translocation (for every two electrons transferred, four hydrogen ions are translocated across the cytoplasmic membrane), and thus conserves the redox energy in a proton gradient.</text>
</comment>
<evidence type="ECO:0000256" key="5">
    <source>
        <dbReference type="HAMAP-Rule" id="MF_00445"/>
    </source>
</evidence>
<feature type="transmembrane region" description="Helical" evidence="5">
    <location>
        <begin position="12"/>
        <end position="33"/>
    </location>
</feature>
<feature type="transmembrane region" description="Helical" evidence="5">
    <location>
        <begin position="133"/>
        <end position="152"/>
    </location>
</feature>
<dbReference type="Pfam" id="PF00361">
    <property type="entry name" value="Proton_antipo_M"/>
    <property type="match status" value="1"/>
</dbReference>
<dbReference type="HAMAP" id="MF_00445">
    <property type="entry name" value="NDH1_NuoN_1"/>
    <property type="match status" value="1"/>
</dbReference>
<keyword evidence="4 5" id="KW-0472">Membrane</keyword>
<keyword evidence="5" id="KW-1003">Cell membrane</keyword>
<evidence type="ECO:0000313" key="9">
    <source>
        <dbReference type="Proteomes" id="UP001354971"/>
    </source>
</evidence>
<feature type="transmembrane region" description="Helical" evidence="5">
    <location>
        <begin position="207"/>
        <end position="232"/>
    </location>
</feature>
<keyword evidence="2 5" id="KW-0812">Transmembrane</keyword>
<feature type="transmembrane region" description="Helical" evidence="5">
    <location>
        <begin position="164"/>
        <end position="187"/>
    </location>
</feature>
<comment type="caution">
    <text evidence="8">The sequence shown here is derived from an EMBL/GenBank/DDBJ whole genome shotgun (WGS) entry which is preliminary data.</text>
</comment>
<dbReference type="EC" id="7.1.1.-" evidence="5"/>
<evidence type="ECO:0000259" key="7">
    <source>
        <dbReference type="Pfam" id="PF00361"/>
    </source>
</evidence>
<feature type="transmembrane region" description="Helical" evidence="5">
    <location>
        <begin position="277"/>
        <end position="296"/>
    </location>
</feature>
<name>A0ABU7LLS5_9PROT</name>
<dbReference type="PANTHER" id="PTHR22773">
    <property type="entry name" value="NADH DEHYDROGENASE"/>
    <property type="match status" value="1"/>
</dbReference>
<comment type="similarity">
    <text evidence="5">Belongs to the complex I subunit 2 family.</text>
</comment>
<feature type="transmembrane region" description="Helical" evidence="5">
    <location>
        <begin position="452"/>
        <end position="475"/>
    </location>
</feature>
<keyword evidence="5" id="KW-0830">Ubiquinone</keyword>
<dbReference type="NCBIfam" id="TIGR01770">
    <property type="entry name" value="NDH_I_N"/>
    <property type="match status" value="1"/>
</dbReference>
<organism evidence="8 9">
    <name type="scientific">Hyphobacterium lacteum</name>
    <dbReference type="NCBI Taxonomy" id="3116575"/>
    <lineage>
        <taxon>Bacteria</taxon>
        <taxon>Pseudomonadati</taxon>
        <taxon>Pseudomonadota</taxon>
        <taxon>Alphaproteobacteria</taxon>
        <taxon>Maricaulales</taxon>
        <taxon>Maricaulaceae</taxon>
        <taxon>Hyphobacterium</taxon>
    </lineage>
</organism>
<dbReference type="Proteomes" id="UP001354971">
    <property type="component" value="Unassembled WGS sequence"/>
</dbReference>
<keyword evidence="9" id="KW-1185">Reference proteome</keyword>
<feature type="domain" description="NADH:quinone oxidoreductase/Mrp antiporter transmembrane" evidence="7">
    <location>
        <begin position="129"/>
        <end position="419"/>
    </location>
</feature>
<evidence type="ECO:0000256" key="2">
    <source>
        <dbReference type="ARBA" id="ARBA00022692"/>
    </source>
</evidence>
<feature type="transmembrane region" description="Helical" evidence="5">
    <location>
        <begin position="40"/>
        <end position="61"/>
    </location>
</feature>
<keyword evidence="3 5" id="KW-1133">Transmembrane helix</keyword>
<feature type="transmembrane region" description="Helical" evidence="5">
    <location>
        <begin position="303"/>
        <end position="321"/>
    </location>
</feature>
<dbReference type="InterPro" id="IPR001750">
    <property type="entry name" value="ND/Mrp_TM"/>
</dbReference>
<evidence type="ECO:0000256" key="1">
    <source>
        <dbReference type="ARBA" id="ARBA00004127"/>
    </source>
</evidence>
<evidence type="ECO:0000256" key="3">
    <source>
        <dbReference type="ARBA" id="ARBA00022989"/>
    </source>
</evidence>
<dbReference type="EMBL" id="JAZDRP010000001">
    <property type="protein sequence ID" value="MEE2524880.1"/>
    <property type="molecule type" value="Genomic_DNA"/>
</dbReference>
<feature type="transmembrane region" description="Helical" evidence="5">
    <location>
        <begin position="410"/>
        <end position="431"/>
    </location>
</feature>
<gene>
    <name evidence="5 8" type="primary">nuoN</name>
    <name evidence="8" type="ORF">V0U79_00760</name>
</gene>
<accession>A0ABU7LLS5</accession>
<protein>
    <recommendedName>
        <fullName evidence="5">NADH-quinone oxidoreductase subunit N</fullName>
        <ecNumber evidence="5">7.1.1.-</ecNumber>
    </recommendedName>
    <alternativeName>
        <fullName evidence="5">NADH dehydrogenase I subunit N</fullName>
    </alternativeName>
    <alternativeName>
        <fullName evidence="5">NDH-1 subunit N</fullName>
    </alternativeName>
</protein>
<evidence type="ECO:0000313" key="8">
    <source>
        <dbReference type="EMBL" id="MEE2524880.1"/>
    </source>
</evidence>
<evidence type="ECO:0000256" key="4">
    <source>
        <dbReference type="ARBA" id="ARBA00023136"/>
    </source>
</evidence>
<proteinExistence type="inferred from homology"/>
<dbReference type="RefSeq" id="WP_330197546.1">
    <property type="nucleotide sequence ID" value="NZ_JAZDRP010000001.1"/>
</dbReference>
<feature type="transmembrane region" description="Helical" evidence="5">
    <location>
        <begin position="381"/>
        <end position="404"/>
    </location>
</feature>
<feature type="transmembrane region" description="Helical" evidence="5">
    <location>
        <begin position="109"/>
        <end position="127"/>
    </location>
</feature>
<dbReference type="NCBIfam" id="NF004440">
    <property type="entry name" value="PRK05777.1-3"/>
    <property type="match status" value="1"/>
</dbReference>
<feature type="transmembrane region" description="Helical" evidence="5">
    <location>
        <begin position="327"/>
        <end position="349"/>
    </location>
</feature>
<keyword evidence="5" id="KW-1278">Translocase</keyword>
<comment type="catalytic activity">
    <reaction evidence="5">
        <text>a quinone + NADH + 5 H(+)(in) = a quinol + NAD(+) + 4 H(+)(out)</text>
        <dbReference type="Rhea" id="RHEA:57888"/>
        <dbReference type="ChEBI" id="CHEBI:15378"/>
        <dbReference type="ChEBI" id="CHEBI:24646"/>
        <dbReference type="ChEBI" id="CHEBI:57540"/>
        <dbReference type="ChEBI" id="CHEBI:57945"/>
        <dbReference type="ChEBI" id="CHEBI:132124"/>
    </reaction>
</comment>
<feature type="transmembrane region" description="Helical" evidence="5">
    <location>
        <begin position="244"/>
        <end position="265"/>
    </location>
</feature>
<comment type="subunit">
    <text evidence="5">NDH-1 is composed of 14 different subunits. Subunits NuoA, H, J, K, L, M, N constitute the membrane sector of the complex.</text>
</comment>
<dbReference type="InterPro" id="IPR010096">
    <property type="entry name" value="NADH-Q_OxRdtase_suN/2"/>
</dbReference>
<feature type="transmembrane region" description="Helical" evidence="5">
    <location>
        <begin position="81"/>
        <end position="102"/>
    </location>
</feature>
<evidence type="ECO:0000256" key="6">
    <source>
        <dbReference type="RuleBase" id="RU000320"/>
    </source>
</evidence>
<keyword evidence="5" id="KW-0874">Quinone</keyword>
<reference evidence="8 9" key="1">
    <citation type="submission" date="2024-01" db="EMBL/GenBank/DDBJ databases">
        <title>Hyphobacterium bacterium isolated from marine sediment.</title>
        <authorList>
            <person name="Zhao S."/>
        </authorList>
    </citation>
    <scope>NUCLEOTIDE SEQUENCE [LARGE SCALE GENOMIC DNA]</scope>
    <source>
        <strain evidence="9">HN65</strain>
    </source>
</reference>
<keyword evidence="5" id="KW-0813">Transport</keyword>
<keyword evidence="5" id="KW-0520">NAD</keyword>